<keyword evidence="2" id="KW-1185">Reference proteome</keyword>
<reference evidence="1" key="1">
    <citation type="submission" date="2021-10" db="EMBL/GenBank/DDBJ databases">
        <title>Tropical sea cucumber genome reveals ecological adaptation and Cuvierian tubules defense mechanism.</title>
        <authorList>
            <person name="Chen T."/>
        </authorList>
    </citation>
    <scope>NUCLEOTIDE SEQUENCE</scope>
    <source>
        <strain evidence="1">Nanhai2018</strain>
        <tissue evidence="1">Muscle</tissue>
    </source>
</reference>
<protein>
    <submittedName>
        <fullName evidence="1">Uncharacterized protein</fullName>
    </submittedName>
</protein>
<accession>A0A9Q0YIH0</accession>
<evidence type="ECO:0000313" key="2">
    <source>
        <dbReference type="Proteomes" id="UP001152320"/>
    </source>
</evidence>
<dbReference type="EMBL" id="JAIZAY010000020">
    <property type="protein sequence ID" value="KAJ8022749.1"/>
    <property type="molecule type" value="Genomic_DNA"/>
</dbReference>
<gene>
    <name evidence="1" type="ORF">HOLleu_37735</name>
</gene>
<comment type="caution">
    <text evidence="1">The sequence shown here is derived from an EMBL/GenBank/DDBJ whole genome shotgun (WGS) entry which is preliminary data.</text>
</comment>
<dbReference type="AlphaFoldDB" id="A0A9Q0YIH0"/>
<dbReference type="Proteomes" id="UP001152320">
    <property type="component" value="Chromosome 20"/>
</dbReference>
<organism evidence="1 2">
    <name type="scientific">Holothuria leucospilota</name>
    <name type="common">Black long sea cucumber</name>
    <name type="synonym">Mertensiothuria leucospilota</name>
    <dbReference type="NCBI Taxonomy" id="206669"/>
    <lineage>
        <taxon>Eukaryota</taxon>
        <taxon>Metazoa</taxon>
        <taxon>Echinodermata</taxon>
        <taxon>Eleutherozoa</taxon>
        <taxon>Echinozoa</taxon>
        <taxon>Holothuroidea</taxon>
        <taxon>Aspidochirotacea</taxon>
        <taxon>Aspidochirotida</taxon>
        <taxon>Holothuriidae</taxon>
        <taxon>Holothuria</taxon>
    </lineage>
</organism>
<name>A0A9Q0YIH0_HOLLE</name>
<evidence type="ECO:0000313" key="1">
    <source>
        <dbReference type="EMBL" id="KAJ8022749.1"/>
    </source>
</evidence>
<sequence length="66" mass="7463">MSGGTTDGAYSMNIQTKRLIRQARNFFTPLQRTNLKLQGVPLTGNLRIWCSTTRRDHIESALEISP</sequence>
<proteinExistence type="predicted"/>